<organism evidence="2">
    <name type="scientific">viral metagenome</name>
    <dbReference type="NCBI Taxonomy" id="1070528"/>
    <lineage>
        <taxon>unclassified sequences</taxon>
        <taxon>metagenomes</taxon>
        <taxon>organismal metagenomes</taxon>
    </lineage>
</organism>
<sequence>MRLSDLKPLKCILHTIIPEEPPKYVIKDNYEIEFLETCLELISDYIDENPTAISEPEFEEDMFDDIKELFTIHFYGDPFFNDNAEEEIDEIIDIAFSMFYEQIMPRRFQNGTSYEIIRSEKQIKNLEEKIKALSELEQPEQRTPEWYEYRHNLITASNAYKAFENQTVQNQLIYEKCQPLFVPQSDSSEFTLVNTNTTLHWGQKYEPLSVMIYEDKYKTKVGDFGCIKHKQFSFLGASPDGINIDKNSQRYGRMLEIKNIVNREINGNPKKEYWVQMQLQMETCDLDECDFLETKFVEYVDRDAFNQDSDEEDVCISKNGEIKGIIIQFITKEGKPYYEYKSLDLINKNEIEEWEEKTLQYYQSEEYNYTYVKFIYWKLEEISCALVLRNKKWFQDNIGQIQNIWSIIEKERNIDHSHRAPNKRVKKQTEIEPNHIFKPILNVIKIRTESFDETNAIMK</sequence>
<dbReference type="Gene3D" id="3.90.320.10">
    <property type="match status" value="1"/>
</dbReference>
<dbReference type="PANTHER" id="PTHR46609">
    <property type="entry name" value="EXONUCLEASE, PHAGE-TYPE/RECB, C-TERMINAL DOMAIN-CONTAINING PROTEIN"/>
    <property type="match status" value="1"/>
</dbReference>
<dbReference type="CDD" id="cd22343">
    <property type="entry name" value="PDDEXK_lambda_exonuclease-like"/>
    <property type="match status" value="1"/>
</dbReference>
<protein>
    <recommendedName>
        <fullName evidence="1">YqaJ viral recombinase domain-containing protein</fullName>
    </recommendedName>
</protein>
<dbReference type="EMBL" id="MN740990">
    <property type="protein sequence ID" value="QHU21557.1"/>
    <property type="molecule type" value="Genomic_DNA"/>
</dbReference>
<dbReference type="AlphaFoldDB" id="A0A6C0KXZ8"/>
<dbReference type="PANTHER" id="PTHR46609:SF6">
    <property type="entry name" value="EXONUCLEASE, PHAGE-TYPE_RECB, C-TERMINAL DOMAIN-CONTAINING PROTEIN-RELATED"/>
    <property type="match status" value="1"/>
</dbReference>
<proteinExistence type="predicted"/>
<dbReference type="InterPro" id="IPR011604">
    <property type="entry name" value="PDDEXK-like_dom_sf"/>
</dbReference>
<dbReference type="SUPFAM" id="SSF52980">
    <property type="entry name" value="Restriction endonuclease-like"/>
    <property type="match status" value="1"/>
</dbReference>
<dbReference type="InterPro" id="IPR019080">
    <property type="entry name" value="YqaJ_viral_recombinase"/>
</dbReference>
<evidence type="ECO:0000313" key="2">
    <source>
        <dbReference type="EMBL" id="QHU21557.1"/>
    </source>
</evidence>
<dbReference type="Pfam" id="PF09588">
    <property type="entry name" value="YqaJ"/>
    <property type="match status" value="1"/>
</dbReference>
<accession>A0A6C0KXZ8</accession>
<dbReference type="InterPro" id="IPR011335">
    <property type="entry name" value="Restrct_endonuc-II-like"/>
</dbReference>
<dbReference type="InterPro" id="IPR051703">
    <property type="entry name" value="NF-kappa-B_Signaling_Reg"/>
</dbReference>
<evidence type="ECO:0000259" key="1">
    <source>
        <dbReference type="Pfam" id="PF09588"/>
    </source>
</evidence>
<name>A0A6C0KXZ8_9ZZZZ</name>
<reference evidence="2" key="1">
    <citation type="journal article" date="2020" name="Nature">
        <title>Giant virus diversity and host interactions through global metagenomics.</title>
        <authorList>
            <person name="Schulz F."/>
            <person name="Roux S."/>
            <person name="Paez-Espino D."/>
            <person name="Jungbluth S."/>
            <person name="Walsh D.A."/>
            <person name="Denef V.J."/>
            <person name="McMahon K.D."/>
            <person name="Konstantinidis K.T."/>
            <person name="Eloe-Fadrosh E.A."/>
            <person name="Kyrpides N.C."/>
            <person name="Woyke T."/>
        </authorList>
    </citation>
    <scope>NUCLEOTIDE SEQUENCE</scope>
    <source>
        <strain evidence="2">GVMAG-S-3300013094-109</strain>
    </source>
</reference>
<feature type="domain" description="YqaJ viral recombinase" evidence="1">
    <location>
        <begin position="145"/>
        <end position="284"/>
    </location>
</feature>